<keyword evidence="1" id="KW-0472">Membrane</keyword>
<name>A0ABN2FX30_9ACTN</name>
<feature type="transmembrane region" description="Helical" evidence="1">
    <location>
        <begin position="98"/>
        <end position="116"/>
    </location>
</feature>
<keyword evidence="1" id="KW-1133">Transmembrane helix</keyword>
<keyword evidence="3" id="KW-1185">Reference proteome</keyword>
<keyword evidence="1" id="KW-0812">Transmembrane</keyword>
<organism evidence="2 3">
    <name type="scientific">Glycomyces endophyticus</name>
    <dbReference type="NCBI Taxonomy" id="480996"/>
    <lineage>
        <taxon>Bacteria</taxon>
        <taxon>Bacillati</taxon>
        <taxon>Actinomycetota</taxon>
        <taxon>Actinomycetes</taxon>
        <taxon>Glycomycetales</taxon>
        <taxon>Glycomycetaceae</taxon>
        <taxon>Glycomyces</taxon>
    </lineage>
</organism>
<comment type="caution">
    <text evidence="2">The sequence shown here is derived from an EMBL/GenBank/DDBJ whole genome shotgun (WGS) entry which is preliminary data.</text>
</comment>
<evidence type="ECO:0000313" key="3">
    <source>
        <dbReference type="Proteomes" id="UP001499851"/>
    </source>
</evidence>
<accession>A0ABN2FX30</accession>
<dbReference type="Proteomes" id="UP001499851">
    <property type="component" value="Unassembled WGS sequence"/>
</dbReference>
<feature type="transmembrane region" description="Helical" evidence="1">
    <location>
        <begin position="163"/>
        <end position="181"/>
    </location>
</feature>
<dbReference type="EMBL" id="BAAAQF010000002">
    <property type="protein sequence ID" value="GAA1661373.1"/>
    <property type="molecule type" value="Genomic_DNA"/>
</dbReference>
<evidence type="ECO:0000313" key="2">
    <source>
        <dbReference type="EMBL" id="GAA1661373.1"/>
    </source>
</evidence>
<sequence length="191" mass="19687">MDADRTPRPTAVKLAAAAHFAVALAFASIPLVGLAFGADVQAAAEAEVARQGQEPSVLASNGLSFDEHGVAIWAPFTIAGILAVLGFAALAGSRIGRIFSWITLPLVLAANALIMASNATASDTLQGAFDGSDDAGLRSLDATALLDAAYAAYPDWLPALETGRLVIVLIGCVLGVVLLAARPAREYFRKQ</sequence>
<protein>
    <submittedName>
        <fullName evidence="2">Uncharacterized protein</fullName>
    </submittedName>
</protein>
<proteinExistence type="predicted"/>
<gene>
    <name evidence="2" type="ORF">GCM10009830_03160</name>
</gene>
<evidence type="ECO:0000256" key="1">
    <source>
        <dbReference type="SAM" id="Phobius"/>
    </source>
</evidence>
<feature type="transmembrane region" description="Helical" evidence="1">
    <location>
        <begin position="70"/>
        <end position="91"/>
    </location>
</feature>
<dbReference type="RefSeq" id="WP_344480918.1">
    <property type="nucleotide sequence ID" value="NZ_BAAAQF010000002.1"/>
</dbReference>
<reference evidence="2 3" key="1">
    <citation type="journal article" date="2019" name="Int. J. Syst. Evol. Microbiol.">
        <title>The Global Catalogue of Microorganisms (GCM) 10K type strain sequencing project: providing services to taxonomists for standard genome sequencing and annotation.</title>
        <authorList>
            <consortium name="The Broad Institute Genomics Platform"/>
            <consortium name="The Broad Institute Genome Sequencing Center for Infectious Disease"/>
            <person name="Wu L."/>
            <person name="Ma J."/>
        </authorList>
    </citation>
    <scope>NUCLEOTIDE SEQUENCE [LARGE SCALE GENOMIC DNA]</scope>
    <source>
        <strain evidence="2 3">JCM 16001</strain>
    </source>
</reference>